<dbReference type="InterPro" id="IPR001789">
    <property type="entry name" value="Sig_transdc_resp-reg_receiver"/>
</dbReference>
<keyword evidence="11" id="KW-1185">Reference proteome</keyword>
<feature type="DNA-binding region" description="OmpR/PhoB-type" evidence="7">
    <location>
        <begin position="126"/>
        <end position="225"/>
    </location>
</feature>
<protein>
    <submittedName>
        <fullName evidence="10">DNA-binding response regulator</fullName>
    </submittedName>
</protein>
<dbReference type="Pfam" id="PF00072">
    <property type="entry name" value="Response_reg"/>
    <property type="match status" value="1"/>
</dbReference>
<dbReference type="InterPro" id="IPR011006">
    <property type="entry name" value="CheY-like_superfamily"/>
</dbReference>
<organism evidence="10 11">
    <name type="scientific">Metabacillus litoralis</name>
    <dbReference type="NCBI Taxonomy" id="152268"/>
    <lineage>
        <taxon>Bacteria</taxon>
        <taxon>Bacillati</taxon>
        <taxon>Bacillota</taxon>
        <taxon>Bacilli</taxon>
        <taxon>Bacillales</taxon>
        <taxon>Bacillaceae</taxon>
        <taxon>Metabacillus</taxon>
    </lineage>
</organism>
<feature type="domain" description="Response regulatory" evidence="8">
    <location>
        <begin position="3"/>
        <end position="116"/>
    </location>
</feature>
<evidence type="ECO:0000256" key="7">
    <source>
        <dbReference type="PROSITE-ProRule" id="PRU01091"/>
    </source>
</evidence>
<dbReference type="EMBL" id="LWSG01000045">
    <property type="protein sequence ID" value="OAS82640.1"/>
    <property type="molecule type" value="Genomic_DNA"/>
</dbReference>
<keyword evidence="5" id="KW-0804">Transcription</keyword>
<keyword evidence="2" id="KW-0902">Two-component regulatory system</keyword>
<dbReference type="OrthoDB" id="9790442at2"/>
<dbReference type="CDD" id="cd17574">
    <property type="entry name" value="REC_OmpR"/>
    <property type="match status" value="1"/>
</dbReference>
<keyword evidence="4 7" id="KW-0238">DNA-binding</keyword>
<dbReference type="FunFam" id="3.40.50.2300:FF:000001">
    <property type="entry name" value="DNA-binding response regulator PhoB"/>
    <property type="match status" value="1"/>
</dbReference>
<dbReference type="GO" id="GO:0005829">
    <property type="term" value="C:cytosol"/>
    <property type="evidence" value="ECO:0007669"/>
    <property type="project" value="TreeGrafter"/>
</dbReference>
<dbReference type="PROSITE" id="PS50110">
    <property type="entry name" value="RESPONSE_REGULATORY"/>
    <property type="match status" value="1"/>
</dbReference>
<evidence type="ECO:0000256" key="6">
    <source>
        <dbReference type="PROSITE-ProRule" id="PRU00169"/>
    </source>
</evidence>
<dbReference type="PROSITE" id="PS51755">
    <property type="entry name" value="OMPR_PHOB"/>
    <property type="match status" value="1"/>
</dbReference>
<dbReference type="GO" id="GO:0032993">
    <property type="term" value="C:protein-DNA complex"/>
    <property type="evidence" value="ECO:0007669"/>
    <property type="project" value="TreeGrafter"/>
</dbReference>
<evidence type="ECO:0000256" key="2">
    <source>
        <dbReference type="ARBA" id="ARBA00023012"/>
    </source>
</evidence>
<proteinExistence type="predicted"/>
<dbReference type="RefSeq" id="WP_066340109.1">
    <property type="nucleotide sequence ID" value="NZ_LWSG01000045.1"/>
</dbReference>
<evidence type="ECO:0000256" key="3">
    <source>
        <dbReference type="ARBA" id="ARBA00023015"/>
    </source>
</evidence>
<dbReference type="Gene3D" id="6.10.250.690">
    <property type="match status" value="1"/>
</dbReference>
<sequence>MKTILVVEDEIAISMVLGAYLEKDRYVVHYAYNGIEALQKAEEVKPALILLDVMMPQLDGWGVLEKIREKSSCPVIMITALSDMNQKLQGFDGGADDYITKPFIAEEVLARVSAVLRRSPQLEEADKVKLYGPLKINFLAHQVFLNGVEIQFTPRDLSLFLFLAEHPNQTFTREQLIESVWGYDYEGSDRAVDLAIKRIRKLLSGWDTSDGEIKTLRGLGYQFYVK</sequence>
<dbReference type="GO" id="GO:0000976">
    <property type="term" value="F:transcription cis-regulatory region binding"/>
    <property type="evidence" value="ECO:0007669"/>
    <property type="project" value="TreeGrafter"/>
</dbReference>
<dbReference type="Gene3D" id="1.10.10.10">
    <property type="entry name" value="Winged helix-like DNA-binding domain superfamily/Winged helix DNA-binding domain"/>
    <property type="match status" value="1"/>
</dbReference>
<dbReference type="InterPro" id="IPR039420">
    <property type="entry name" value="WalR-like"/>
</dbReference>
<dbReference type="GO" id="GO:0000156">
    <property type="term" value="F:phosphorelay response regulator activity"/>
    <property type="evidence" value="ECO:0007669"/>
    <property type="project" value="TreeGrafter"/>
</dbReference>
<gene>
    <name evidence="10" type="ORF">A6K24_13005</name>
</gene>
<keyword evidence="1 6" id="KW-0597">Phosphoprotein</keyword>
<dbReference type="STRING" id="152268.A6K24_13005"/>
<dbReference type="SMART" id="SM00862">
    <property type="entry name" value="Trans_reg_C"/>
    <property type="match status" value="1"/>
</dbReference>
<evidence type="ECO:0000256" key="1">
    <source>
        <dbReference type="ARBA" id="ARBA00022553"/>
    </source>
</evidence>
<evidence type="ECO:0000256" key="5">
    <source>
        <dbReference type="ARBA" id="ARBA00023163"/>
    </source>
</evidence>
<dbReference type="Gene3D" id="3.40.50.2300">
    <property type="match status" value="1"/>
</dbReference>
<comment type="caution">
    <text evidence="10">The sequence shown here is derived from an EMBL/GenBank/DDBJ whole genome shotgun (WGS) entry which is preliminary data.</text>
</comment>
<dbReference type="SUPFAM" id="SSF52172">
    <property type="entry name" value="CheY-like"/>
    <property type="match status" value="1"/>
</dbReference>
<keyword evidence="3" id="KW-0805">Transcription regulation</keyword>
<evidence type="ECO:0000313" key="10">
    <source>
        <dbReference type="EMBL" id="OAS82640.1"/>
    </source>
</evidence>
<dbReference type="Proteomes" id="UP000078534">
    <property type="component" value="Unassembled WGS sequence"/>
</dbReference>
<dbReference type="AlphaFoldDB" id="A0A179SNT4"/>
<name>A0A179SNT4_9BACI</name>
<dbReference type="CDD" id="cd00383">
    <property type="entry name" value="trans_reg_C"/>
    <property type="match status" value="1"/>
</dbReference>
<dbReference type="PANTHER" id="PTHR48111">
    <property type="entry name" value="REGULATOR OF RPOS"/>
    <property type="match status" value="1"/>
</dbReference>
<reference evidence="11" key="1">
    <citation type="submission" date="2016-04" db="EMBL/GenBank/DDBJ databases">
        <authorList>
            <person name="Lyu Z."/>
            <person name="Lyu W."/>
        </authorList>
    </citation>
    <scope>NUCLEOTIDE SEQUENCE [LARGE SCALE GENOMIC DNA]</scope>
    <source>
        <strain evidence="11">C44</strain>
    </source>
</reference>
<evidence type="ECO:0000256" key="4">
    <source>
        <dbReference type="ARBA" id="ARBA00023125"/>
    </source>
</evidence>
<feature type="domain" description="OmpR/PhoB-type" evidence="9">
    <location>
        <begin position="126"/>
        <end position="225"/>
    </location>
</feature>
<evidence type="ECO:0000259" key="9">
    <source>
        <dbReference type="PROSITE" id="PS51755"/>
    </source>
</evidence>
<feature type="modified residue" description="4-aspartylphosphate" evidence="6">
    <location>
        <position position="52"/>
    </location>
</feature>
<dbReference type="InterPro" id="IPR036388">
    <property type="entry name" value="WH-like_DNA-bd_sf"/>
</dbReference>
<dbReference type="GO" id="GO:0006355">
    <property type="term" value="P:regulation of DNA-templated transcription"/>
    <property type="evidence" value="ECO:0007669"/>
    <property type="project" value="InterPro"/>
</dbReference>
<evidence type="ECO:0000313" key="11">
    <source>
        <dbReference type="Proteomes" id="UP000078534"/>
    </source>
</evidence>
<accession>A0A179SNT4</accession>
<dbReference type="PANTHER" id="PTHR48111:SF21">
    <property type="entry name" value="DNA-BINDING DUAL MASTER TRANSCRIPTIONAL REGULATOR RPAA"/>
    <property type="match status" value="1"/>
</dbReference>
<evidence type="ECO:0000259" key="8">
    <source>
        <dbReference type="PROSITE" id="PS50110"/>
    </source>
</evidence>
<dbReference type="InterPro" id="IPR001867">
    <property type="entry name" value="OmpR/PhoB-type_DNA-bd"/>
</dbReference>
<dbReference type="Pfam" id="PF00486">
    <property type="entry name" value="Trans_reg_C"/>
    <property type="match status" value="1"/>
</dbReference>
<dbReference type="SMART" id="SM00448">
    <property type="entry name" value="REC"/>
    <property type="match status" value="1"/>
</dbReference>